<reference evidence="1 2" key="2">
    <citation type="journal article" date="2022" name="Mol. Ecol. Resour.">
        <title>The genomes of chicory, endive, great burdock and yacon provide insights into Asteraceae paleo-polyploidization history and plant inulin production.</title>
        <authorList>
            <person name="Fan W."/>
            <person name="Wang S."/>
            <person name="Wang H."/>
            <person name="Wang A."/>
            <person name="Jiang F."/>
            <person name="Liu H."/>
            <person name="Zhao H."/>
            <person name="Xu D."/>
            <person name="Zhang Y."/>
        </authorList>
    </citation>
    <scope>NUCLEOTIDE SEQUENCE [LARGE SCALE GENOMIC DNA]</scope>
    <source>
        <strain evidence="2">cv. Punajuju</strain>
        <tissue evidence="1">Leaves</tissue>
    </source>
</reference>
<protein>
    <submittedName>
        <fullName evidence="1">Uncharacterized protein</fullName>
    </submittedName>
</protein>
<accession>A0ACB9F9Q7</accession>
<organism evidence="1 2">
    <name type="scientific">Cichorium intybus</name>
    <name type="common">Chicory</name>
    <dbReference type="NCBI Taxonomy" id="13427"/>
    <lineage>
        <taxon>Eukaryota</taxon>
        <taxon>Viridiplantae</taxon>
        <taxon>Streptophyta</taxon>
        <taxon>Embryophyta</taxon>
        <taxon>Tracheophyta</taxon>
        <taxon>Spermatophyta</taxon>
        <taxon>Magnoliopsida</taxon>
        <taxon>eudicotyledons</taxon>
        <taxon>Gunneridae</taxon>
        <taxon>Pentapetalae</taxon>
        <taxon>asterids</taxon>
        <taxon>campanulids</taxon>
        <taxon>Asterales</taxon>
        <taxon>Asteraceae</taxon>
        <taxon>Cichorioideae</taxon>
        <taxon>Cichorieae</taxon>
        <taxon>Cichoriinae</taxon>
        <taxon>Cichorium</taxon>
    </lineage>
</organism>
<evidence type="ECO:0000313" key="1">
    <source>
        <dbReference type="EMBL" id="KAI3767782.1"/>
    </source>
</evidence>
<reference evidence="2" key="1">
    <citation type="journal article" date="2022" name="Mol. Ecol. Resour.">
        <title>The genomes of chicory, endive, great burdock and yacon provide insights into Asteraceae palaeo-polyploidization history and plant inulin production.</title>
        <authorList>
            <person name="Fan W."/>
            <person name="Wang S."/>
            <person name="Wang H."/>
            <person name="Wang A."/>
            <person name="Jiang F."/>
            <person name="Liu H."/>
            <person name="Zhao H."/>
            <person name="Xu D."/>
            <person name="Zhang Y."/>
        </authorList>
    </citation>
    <scope>NUCLEOTIDE SEQUENCE [LARGE SCALE GENOMIC DNA]</scope>
    <source>
        <strain evidence="2">cv. Punajuju</strain>
    </source>
</reference>
<proteinExistence type="predicted"/>
<sequence length="308" mass="35005">MATTTKDVCRKPCTPDCKKIIAKFHEHTDNLVREIFELENLVYNSKNKLKPLQEALEAKKSDFDKLQEEYSIKSCHLRFANENNFEGSSEVVKSMIEKQLKWDDNQGLGYKSVPPPFNNNFTPPLETEESEECYLSKFIPKDQSGTAENTKKKSTNASTLCADSEGTRNKEGNQDSKIDNLSSENCDDKPTNTFVPSKLCGNAASRKFKPQKFVKEGEVPLGPRRSPSKCGCACTCGNSFKNSEGQGPSHNLIYLKRQTCFNCGIAGHIARNCPHRLYIRFYTQYWQNVPKRRSYKRKPSRSRSRDGD</sequence>
<name>A0ACB9F9Q7_CICIN</name>
<dbReference type="EMBL" id="CM042011">
    <property type="protein sequence ID" value="KAI3767782.1"/>
    <property type="molecule type" value="Genomic_DNA"/>
</dbReference>
<keyword evidence="2" id="KW-1185">Reference proteome</keyword>
<comment type="caution">
    <text evidence="1">The sequence shown here is derived from an EMBL/GenBank/DDBJ whole genome shotgun (WGS) entry which is preliminary data.</text>
</comment>
<gene>
    <name evidence="1" type="ORF">L2E82_18185</name>
</gene>
<dbReference type="Proteomes" id="UP001055811">
    <property type="component" value="Linkage Group LG03"/>
</dbReference>
<evidence type="ECO:0000313" key="2">
    <source>
        <dbReference type="Proteomes" id="UP001055811"/>
    </source>
</evidence>